<gene>
    <name evidence="3" type="ORF">TDIB3V08_LOCUS3008</name>
</gene>
<reference evidence="3" key="1">
    <citation type="submission" date="2020-11" db="EMBL/GenBank/DDBJ databases">
        <authorList>
            <person name="Tran Van P."/>
        </authorList>
    </citation>
    <scope>NUCLEOTIDE SEQUENCE</scope>
</reference>
<protein>
    <recommendedName>
        <fullName evidence="2">Deoxynucleoside kinase domain-containing protein</fullName>
    </recommendedName>
</protein>
<dbReference type="Pfam" id="PF01712">
    <property type="entry name" value="dNK"/>
    <property type="match status" value="1"/>
</dbReference>
<feature type="region of interest" description="Disordered" evidence="1">
    <location>
        <begin position="342"/>
        <end position="367"/>
    </location>
</feature>
<evidence type="ECO:0000259" key="2">
    <source>
        <dbReference type="Pfam" id="PF01712"/>
    </source>
</evidence>
<dbReference type="GO" id="GO:0006120">
    <property type="term" value="P:mitochondrial electron transport, NADH to ubiquinone"/>
    <property type="evidence" value="ECO:0007669"/>
    <property type="project" value="TreeGrafter"/>
</dbReference>
<dbReference type="Gene3D" id="3.40.50.300">
    <property type="entry name" value="P-loop containing nucleotide triphosphate hydrolases"/>
    <property type="match status" value="1"/>
</dbReference>
<feature type="domain" description="Deoxynucleoside kinase" evidence="2">
    <location>
        <begin position="79"/>
        <end position="298"/>
    </location>
</feature>
<dbReference type="InterPro" id="IPR027417">
    <property type="entry name" value="P-loop_NTPase"/>
</dbReference>
<organism evidence="3">
    <name type="scientific">Timema douglasi</name>
    <name type="common">Walking stick</name>
    <dbReference type="NCBI Taxonomy" id="61478"/>
    <lineage>
        <taxon>Eukaryota</taxon>
        <taxon>Metazoa</taxon>
        <taxon>Ecdysozoa</taxon>
        <taxon>Arthropoda</taxon>
        <taxon>Hexapoda</taxon>
        <taxon>Insecta</taxon>
        <taxon>Pterygota</taxon>
        <taxon>Neoptera</taxon>
        <taxon>Polyneoptera</taxon>
        <taxon>Phasmatodea</taxon>
        <taxon>Timematodea</taxon>
        <taxon>Timematoidea</taxon>
        <taxon>Timematidae</taxon>
        <taxon>Timema</taxon>
    </lineage>
</organism>
<sequence length="367" mass="42360">MALVRINFGRLLASPLGSAGRTCKVQSLFSPQCASISSIHVPDRIKRPPPFPYKEKQYNFFRSWFDSTTDRFNENTKLIVVDGPIAAGKSDCAQKLAKELDMLYFPEANMDMLYINPYGYDMRQLDPELPESCRSYDVKDLNLRPDLSNAPVLQLQMYVLRYSQYIDALGHVLSTGQGVVLDRCVYSDFVFLEALAKQGFASKGACSVYYDIKQNTITELMRPHLVVYLDVPAAVVAERIKQRNLPYEVNSKLMNEKYLANIEELYKQRYLKEISTHAELLIYDWSNYGDIETVVEDIERVDFDCFGKYDPKMKDWRIFTTWEWNEARVRIEASRLVYTRRAHQRHPPRGPDIQPRCSPPAASGVDE</sequence>
<dbReference type="InterPro" id="IPR050566">
    <property type="entry name" value="Deoxyribonucleoside_kinase"/>
</dbReference>
<dbReference type="SUPFAM" id="SSF52540">
    <property type="entry name" value="P-loop containing nucleoside triphosphate hydrolases"/>
    <property type="match status" value="1"/>
</dbReference>
<dbReference type="EMBL" id="OA565276">
    <property type="protein sequence ID" value="CAD7196672.1"/>
    <property type="molecule type" value="Genomic_DNA"/>
</dbReference>
<name>A0A7R8VDX2_TIMDO</name>
<dbReference type="PANTHER" id="PTHR10513">
    <property type="entry name" value="DEOXYNUCLEOSIDE KINASE"/>
    <property type="match status" value="1"/>
</dbReference>
<dbReference type="InterPro" id="IPR031314">
    <property type="entry name" value="DNK_dom"/>
</dbReference>
<dbReference type="AlphaFoldDB" id="A0A7R8VDX2"/>
<dbReference type="GO" id="GO:0005739">
    <property type="term" value="C:mitochondrion"/>
    <property type="evidence" value="ECO:0007669"/>
    <property type="project" value="GOC"/>
</dbReference>
<evidence type="ECO:0000256" key="1">
    <source>
        <dbReference type="SAM" id="MobiDB-lite"/>
    </source>
</evidence>
<proteinExistence type="predicted"/>
<evidence type="ECO:0000313" key="3">
    <source>
        <dbReference type="EMBL" id="CAD7196672.1"/>
    </source>
</evidence>
<accession>A0A7R8VDX2</accession>
<dbReference type="PANTHER" id="PTHR10513:SF15">
    <property type="entry name" value="NADH DEHYDROGENASE [UBIQUINONE] 1 ALPHA SUBCOMPLEX SUBUNIT 10, MITOCHONDRIAL"/>
    <property type="match status" value="1"/>
</dbReference>